<protein>
    <submittedName>
        <fullName evidence="2">Uncharacterized protein</fullName>
    </submittedName>
</protein>
<name>A0A6J4GHM7_9FLAO</name>
<feature type="transmembrane region" description="Helical" evidence="1">
    <location>
        <begin position="12"/>
        <end position="32"/>
    </location>
</feature>
<proteinExistence type="predicted"/>
<keyword evidence="1" id="KW-0472">Membrane</keyword>
<dbReference type="Proteomes" id="UP000479938">
    <property type="component" value="Unassembled WGS sequence"/>
</dbReference>
<evidence type="ECO:0000256" key="1">
    <source>
        <dbReference type="SAM" id="Phobius"/>
    </source>
</evidence>
<evidence type="ECO:0000313" key="2">
    <source>
        <dbReference type="EMBL" id="CAA9198411.1"/>
    </source>
</evidence>
<gene>
    <name evidence="2" type="ORF">FLA105534_02094</name>
</gene>
<reference evidence="2 3" key="1">
    <citation type="submission" date="2020-02" db="EMBL/GenBank/DDBJ databases">
        <authorList>
            <person name="Criscuolo A."/>
        </authorList>
    </citation>
    <scope>NUCLEOTIDE SEQUENCE [LARGE SCALE GENOMIC DNA]</scope>
    <source>
        <strain evidence="2">CIP105534</strain>
    </source>
</reference>
<dbReference type="RefSeq" id="WP_191408370.1">
    <property type="nucleotide sequence ID" value="NZ_CAJGBH010000045.1"/>
</dbReference>
<dbReference type="AlphaFoldDB" id="A0A6J4GHM7"/>
<evidence type="ECO:0000313" key="3">
    <source>
        <dbReference type="Proteomes" id="UP000479938"/>
    </source>
</evidence>
<dbReference type="EMBL" id="CADCSU010000085">
    <property type="protein sequence ID" value="CAA9198411.1"/>
    <property type="molecule type" value="Genomic_DNA"/>
</dbReference>
<keyword evidence="1" id="KW-1133">Transmembrane helix</keyword>
<keyword evidence="1" id="KW-0812">Transmembrane</keyword>
<keyword evidence="3" id="KW-1185">Reference proteome</keyword>
<sequence length="45" mass="5406">MKKYIFEGTQENRISMVIYLIIIYGFSLYFLGKIVGKAIFYFSHY</sequence>
<organism evidence="2 3">
    <name type="scientific">Flavobacterium bizetiae</name>
    <dbReference type="NCBI Taxonomy" id="2704140"/>
    <lineage>
        <taxon>Bacteria</taxon>
        <taxon>Pseudomonadati</taxon>
        <taxon>Bacteroidota</taxon>
        <taxon>Flavobacteriia</taxon>
        <taxon>Flavobacteriales</taxon>
        <taxon>Flavobacteriaceae</taxon>
        <taxon>Flavobacterium</taxon>
    </lineage>
</organism>
<accession>A0A6J4GHM7</accession>